<evidence type="ECO:0000259" key="1">
    <source>
        <dbReference type="Pfam" id="PF06812"/>
    </source>
</evidence>
<organism evidence="2 3">
    <name type="scientific">Trinickia dabaoshanensis</name>
    <dbReference type="NCBI Taxonomy" id="564714"/>
    <lineage>
        <taxon>Bacteria</taxon>
        <taxon>Pseudomonadati</taxon>
        <taxon>Pseudomonadota</taxon>
        <taxon>Betaproteobacteria</taxon>
        <taxon>Burkholderiales</taxon>
        <taxon>Burkholderiaceae</taxon>
        <taxon>Trinickia</taxon>
    </lineage>
</organism>
<feature type="domain" description="ImpA N-terminal" evidence="1">
    <location>
        <begin position="10"/>
        <end position="133"/>
    </location>
</feature>
<evidence type="ECO:0000313" key="3">
    <source>
        <dbReference type="Proteomes" id="UP000235616"/>
    </source>
</evidence>
<dbReference type="Proteomes" id="UP000235616">
    <property type="component" value="Unassembled WGS sequence"/>
</dbReference>
<dbReference type="PANTHER" id="PTHR37951">
    <property type="entry name" value="CYTOPLASMIC PROTEIN-RELATED"/>
    <property type="match status" value="1"/>
</dbReference>
<comment type="caution">
    <text evidence="2">The sequence shown here is derived from an EMBL/GenBank/DDBJ whole genome shotgun (WGS) entry which is preliminary data.</text>
</comment>
<proteinExistence type="predicted"/>
<dbReference type="PANTHER" id="PTHR37951:SF1">
    <property type="entry name" value="TYPE VI SECRETION SYSTEM COMPONENT TSSA1"/>
    <property type="match status" value="1"/>
</dbReference>
<gene>
    <name evidence="2" type="ORF">C0Z18_10915</name>
</gene>
<sequence length="343" mass="36461">MTLIDVPLLLQPLDHASPCGPDLEYSPAYLEAARALEGTPEVQYGSMRVAATEPDWKHVKAATLELLRESRDLRLAVWLTRALVALHGAAAIAQGLALIEGLLARYWDTLHPQLDADDDLDPAARINTLLSLDDKTAFVRSMRLAPLIVSPRLGAVSLDDIERAGGDSDADVPALEPAAIDAAFADVSIDEVSAVHAALASAVTSLERIDAQLNERVGHCASVTLAALDEVLAHALRAMAAQLARHPARLALAGEPAAPSPDVTGPAASDRIADRDDVVRTLERLCAYYAQAEPSSPVPILLQRARALVGMRFADLVADLTPAAMDQVKHWAGEAQPQSHSPS</sequence>
<dbReference type="InterPro" id="IPR010657">
    <property type="entry name" value="ImpA_N"/>
</dbReference>
<dbReference type="Pfam" id="PF06812">
    <property type="entry name" value="ImpA_N"/>
    <property type="match status" value="1"/>
</dbReference>
<accession>A0A2N7VTH0</accession>
<dbReference type="AlphaFoldDB" id="A0A2N7VTH0"/>
<dbReference type="RefSeq" id="WP_102645423.1">
    <property type="nucleotide sequence ID" value="NZ_PNYA01000008.1"/>
</dbReference>
<dbReference type="EMBL" id="PNYA01000008">
    <property type="protein sequence ID" value="PMS20442.1"/>
    <property type="molecule type" value="Genomic_DNA"/>
</dbReference>
<reference evidence="2 3" key="1">
    <citation type="submission" date="2018-01" db="EMBL/GenBank/DDBJ databases">
        <title>Whole genome analyses suggest that Burkholderia sensu lato contains two further novel genera in the rhizoxinica-symbiotica group Mycetohabitans gen. nov., and Trinickia gen. nov.: implications for the evolution of diazotrophy and nodulation in the Burkholderiaceae.</title>
        <authorList>
            <person name="Estrada-de los Santos P."/>
            <person name="Palmer M."/>
            <person name="Chavez-Ramirez B."/>
            <person name="Beukes C."/>
            <person name="Steenkamp E.T."/>
            <person name="Hirsch A.M."/>
            <person name="Manyaka P."/>
            <person name="Maluk M."/>
            <person name="Lafos M."/>
            <person name="Crook M."/>
            <person name="Gross E."/>
            <person name="Simon M.F."/>
            <person name="Bueno dos Reis Junior F."/>
            <person name="Poole P.S."/>
            <person name="Venter S.N."/>
            <person name="James E.K."/>
        </authorList>
    </citation>
    <scope>NUCLEOTIDE SEQUENCE [LARGE SCALE GENOMIC DNA]</scope>
    <source>
        <strain evidence="2 3">GIMN1.004</strain>
    </source>
</reference>
<dbReference type="OrthoDB" id="9771118at2"/>
<dbReference type="NCBIfam" id="TIGR03363">
    <property type="entry name" value="VI_chp_8"/>
    <property type="match status" value="1"/>
</dbReference>
<keyword evidence="3" id="KW-1185">Reference proteome</keyword>
<dbReference type="InterPro" id="IPR017740">
    <property type="entry name" value="TssA-like"/>
</dbReference>
<evidence type="ECO:0000313" key="2">
    <source>
        <dbReference type="EMBL" id="PMS20442.1"/>
    </source>
</evidence>
<protein>
    <submittedName>
        <fullName evidence="2">Type VI secretion system protein TssA</fullName>
    </submittedName>
</protein>
<name>A0A2N7VTH0_9BURK</name>